<evidence type="ECO:0000256" key="4">
    <source>
        <dbReference type="ARBA" id="ARBA00022989"/>
    </source>
</evidence>
<evidence type="ECO:0000256" key="3">
    <source>
        <dbReference type="ARBA" id="ARBA00022692"/>
    </source>
</evidence>
<evidence type="ECO:0000313" key="8">
    <source>
        <dbReference type="EMBL" id="PKR55576.1"/>
    </source>
</evidence>
<dbReference type="InterPro" id="IPR020846">
    <property type="entry name" value="MFS_dom"/>
</dbReference>
<dbReference type="PROSITE" id="PS50850">
    <property type="entry name" value="MFS"/>
    <property type="match status" value="1"/>
</dbReference>
<feature type="transmembrane region" description="Helical" evidence="6">
    <location>
        <begin position="86"/>
        <end position="106"/>
    </location>
</feature>
<keyword evidence="4 6" id="KW-1133">Transmembrane helix</keyword>
<dbReference type="InterPro" id="IPR050189">
    <property type="entry name" value="MFS_Efflux_Transporters"/>
</dbReference>
<feature type="transmembrane region" description="Helical" evidence="6">
    <location>
        <begin position="220"/>
        <end position="239"/>
    </location>
</feature>
<feature type="transmembrane region" description="Helical" evidence="6">
    <location>
        <begin position="176"/>
        <end position="199"/>
    </location>
</feature>
<sequence>MNIPDATTPTNGGAITPAWGAVIAMTLGVFGLVTAEFLPASLLTPMASDLAISEGVAGQAVSATAVIALITCLLIATIIRKLDRRYVLLGFSVLLIASNVIVAIAPSISFLILGRVLLGVALGGFWTMSAAVVMRLVPEHLVPRALSIMLSGVSAATVFAAPVGSYLGDIVGWRNIFLIASGLGVIALLVQFATLPKLPPRGHGSLRTLFEVMLRPRMRFGMVAAMLIFTGHFAMFTYVRPFLENVTGVAVSGVSGILLGFGIANFFGTYLGGMLLERSMRLTLAVMPVVMGIAGLGLATMQGGAPLADAALVAVWGVAFGAVPVGWSTWITRTVPDEAESGGGLLVAAIQFAIALGAALGGVVYNASGALGVFSISGFLLVMAGVVVAMGLRTSAVTAEQN</sequence>
<evidence type="ECO:0000259" key="7">
    <source>
        <dbReference type="PROSITE" id="PS50850"/>
    </source>
</evidence>
<keyword evidence="2" id="KW-1003">Cell membrane</keyword>
<dbReference type="SUPFAM" id="SSF103473">
    <property type="entry name" value="MFS general substrate transporter"/>
    <property type="match status" value="1"/>
</dbReference>
<keyword evidence="3 6" id="KW-0812">Transmembrane</keyword>
<feature type="transmembrane region" description="Helical" evidence="6">
    <location>
        <begin position="145"/>
        <end position="164"/>
    </location>
</feature>
<dbReference type="AlphaFoldDB" id="A0A2N3KYN3"/>
<dbReference type="Proteomes" id="UP000233597">
    <property type="component" value="Unassembled WGS sequence"/>
</dbReference>
<dbReference type="CDD" id="cd17324">
    <property type="entry name" value="MFS_NepI_like"/>
    <property type="match status" value="1"/>
</dbReference>
<feature type="transmembrane region" description="Helical" evidence="6">
    <location>
        <begin position="55"/>
        <end position="79"/>
    </location>
</feature>
<dbReference type="Gene3D" id="1.20.1250.20">
    <property type="entry name" value="MFS general substrate transporter like domains"/>
    <property type="match status" value="1"/>
</dbReference>
<dbReference type="PANTHER" id="PTHR43124">
    <property type="entry name" value="PURINE EFFLUX PUMP PBUE"/>
    <property type="match status" value="1"/>
</dbReference>
<feature type="transmembrane region" description="Helical" evidence="6">
    <location>
        <begin position="310"/>
        <end position="331"/>
    </location>
</feature>
<feature type="transmembrane region" description="Helical" evidence="6">
    <location>
        <begin position="12"/>
        <end position="35"/>
    </location>
</feature>
<dbReference type="PANTHER" id="PTHR43124:SF5">
    <property type="entry name" value="PURINE RIBONUCLEOSIDE EFFLUX PUMP NEPI"/>
    <property type="match status" value="1"/>
</dbReference>
<name>A0A2N3KYN3_9PROT</name>
<proteinExistence type="predicted"/>
<feature type="transmembrane region" description="Helical" evidence="6">
    <location>
        <begin position="284"/>
        <end position="304"/>
    </location>
</feature>
<evidence type="ECO:0000256" key="5">
    <source>
        <dbReference type="ARBA" id="ARBA00023136"/>
    </source>
</evidence>
<dbReference type="GO" id="GO:0005886">
    <property type="term" value="C:plasma membrane"/>
    <property type="evidence" value="ECO:0007669"/>
    <property type="project" value="UniProtKB-SubCell"/>
</dbReference>
<protein>
    <submittedName>
        <fullName evidence="8">MFS transporter</fullName>
    </submittedName>
</protein>
<organism evidence="8 9">
    <name type="scientific">Thalassospira marina</name>
    <dbReference type="NCBI Taxonomy" id="2048283"/>
    <lineage>
        <taxon>Bacteria</taxon>
        <taxon>Pseudomonadati</taxon>
        <taxon>Pseudomonadota</taxon>
        <taxon>Alphaproteobacteria</taxon>
        <taxon>Rhodospirillales</taxon>
        <taxon>Thalassospiraceae</taxon>
        <taxon>Thalassospira</taxon>
    </lineage>
</organism>
<accession>A0A2N3KYN3</accession>
<dbReference type="RefSeq" id="WP_101264624.1">
    <property type="nucleotide sequence ID" value="NZ_NWTK01000002.1"/>
</dbReference>
<keyword evidence="5 6" id="KW-0472">Membrane</keyword>
<feature type="transmembrane region" description="Helical" evidence="6">
    <location>
        <begin position="371"/>
        <end position="392"/>
    </location>
</feature>
<feature type="transmembrane region" description="Helical" evidence="6">
    <location>
        <begin position="112"/>
        <end position="133"/>
    </location>
</feature>
<evidence type="ECO:0000256" key="2">
    <source>
        <dbReference type="ARBA" id="ARBA00022475"/>
    </source>
</evidence>
<comment type="caution">
    <text evidence="8">The sequence shown here is derived from an EMBL/GenBank/DDBJ whole genome shotgun (WGS) entry which is preliminary data.</text>
</comment>
<comment type="subcellular location">
    <subcellularLocation>
        <location evidence="1">Cell membrane</location>
        <topology evidence="1">Multi-pass membrane protein</topology>
    </subcellularLocation>
</comment>
<dbReference type="Pfam" id="PF07690">
    <property type="entry name" value="MFS_1"/>
    <property type="match status" value="1"/>
</dbReference>
<evidence type="ECO:0000256" key="1">
    <source>
        <dbReference type="ARBA" id="ARBA00004651"/>
    </source>
</evidence>
<dbReference type="GO" id="GO:0022857">
    <property type="term" value="F:transmembrane transporter activity"/>
    <property type="evidence" value="ECO:0007669"/>
    <property type="project" value="InterPro"/>
</dbReference>
<feature type="transmembrane region" description="Helical" evidence="6">
    <location>
        <begin position="343"/>
        <end position="365"/>
    </location>
</feature>
<evidence type="ECO:0000313" key="9">
    <source>
        <dbReference type="Proteomes" id="UP000233597"/>
    </source>
</evidence>
<dbReference type="EMBL" id="NWTK01000002">
    <property type="protein sequence ID" value="PKR55576.1"/>
    <property type="molecule type" value="Genomic_DNA"/>
</dbReference>
<feature type="transmembrane region" description="Helical" evidence="6">
    <location>
        <begin position="251"/>
        <end position="272"/>
    </location>
</feature>
<feature type="domain" description="Major facilitator superfamily (MFS) profile" evidence="7">
    <location>
        <begin position="21"/>
        <end position="396"/>
    </location>
</feature>
<dbReference type="OrthoDB" id="9812189at2"/>
<evidence type="ECO:0000256" key="6">
    <source>
        <dbReference type="SAM" id="Phobius"/>
    </source>
</evidence>
<dbReference type="InterPro" id="IPR011701">
    <property type="entry name" value="MFS"/>
</dbReference>
<reference evidence="8 9" key="1">
    <citation type="submission" date="2017-09" db="EMBL/GenBank/DDBJ databases">
        <title>Biodiversity and function of Thalassospira species in the particle-attached aromatic-hydrocarbon-degrading consortia from the surface seawater of the South China Sea.</title>
        <authorList>
            <person name="Dong C."/>
            <person name="Liu R."/>
            <person name="Shao Z."/>
        </authorList>
    </citation>
    <scope>NUCLEOTIDE SEQUENCE [LARGE SCALE GENOMIC DNA]</scope>
    <source>
        <strain evidence="8 9">CSC1P2</strain>
    </source>
</reference>
<dbReference type="InterPro" id="IPR036259">
    <property type="entry name" value="MFS_trans_sf"/>
</dbReference>
<gene>
    <name evidence="8" type="ORF">COO20_05300</name>
</gene>